<keyword evidence="8" id="KW-0496">Mitochondrion</keyword>
<dbReference type="InterPro" id="IPR006721">
    <property type="entry name" value="ATP_synth_F1_esu_mt"/>
</dbReference>
<reference evidence="15" key="1">
    <citation type="submission" date="2017-12" db="EMBL/GenBank/DDBJ databases">
        <authorList>
            <person name="Barbosa P."/>
            <person name="Usie A."/>
            <person name="Ramos A.M."/>
        </authorList>
    </citation>
    <scope>NUCLEOTIDE SEQUENCE</scope>
    <source>
        <strain evidence="15">HL8</strain>
        <tissue evidence="15">Leaves</tissue>
    </source>
</reference>
<keyword evidence="9" id="KW-0472">Membrane</keyword>
<evidence type="ECO:0000313" key="15">
    <source>
        <dbReference type="EMBL" id="KAK7856882.1"/>
    </source>
</evidence>
<dbReference type="FunFam" id="1.10.1620.20:FF:000002">
    <property type="entry name" value="ATP synthase subunit epsilon, mitochondrial"/>
    <property type="match status" value="1"/>
</dbReference>
<dbReference type="Gene3D" id="1.10.1620.20">
    <property type="entry name" value="ATP synthase, F1 complex, epsilon subunit superfamily, mitochondrial"/>
    <property type="match status" value="1"/>
</dbReference>
<feature type="compositionally biased region" description="Polar residues" evidence="14">
    <location>
        <begin position="52"/>
        <end position="71"/>
    </location>
</feature>
<dbReference type="PANTHER" id="PTHR12448:SF0">
    <property type="entry name" value="ATP SYNTHASE SUBUNIT EPSILON, MITOCHONDRIAL"/>
    <property type="match status" value="1"/>
</dbReference>
<comment type="function">
    <text evidence="12">Mitochondrial membrane ATP synthase (F(1)F(0) ATP synthase or Complex V) produces ATP from ADP in the presence of a proton gradient across the membrane which is generated by electron transport complexes of the respiratory chain. F-type ATPases consist of two structural domains, F(1) - containing the extramembraneous catalytic core, and F(0) - containing the membrane proton channel, linked together by a central stalk and a peripheral stalk. During catalysis, ATP synthesis in the catalytic domain of F(1) is coupled via a rotary mechanism of the central stalk subunits to proton translocation. Part of the complex F(1) domain and of the central stalk which is part of the complex rotary element. Rotation of the central stalk against the surrounding alpha(3)beta(3) subunits leads to hydrolysis of ATP in three separate catalytic sites on the beta subunits.</text>
</comment>
<keyword evidence="10" id="KW-0139">CF(1)</keyword>
<evidence type="ECO:0000256" key="5">
    <source>
        <dbReference type="ARBA" id="ARBA00022781"/>
    </source>
</evidence>
<evidence type="ECO:0000256" key="8">
    <source>
        <dbReference type="ARBA" id="ARBA00023128"/>
    </source>
</evidence>
<keyword evidence="6" id="KW-0999">Mitochondrion inner membrane</keyword>
<keyword evidence="4" id="KW-0813">Transport</keyword>
<keyword evidence="5" id="KW-0375">Hydrogen ion transport</keyword>
<dbReference type="PANTHER" id="PTHR12448">
    <property type="entry name" value="ATP SYNTHASE EPSILON CHAIN, MITOCHONDRIAL"/>
    <property type="match status" value="1"/>
</dbReference>
<comment type="subcellular location">
    <subcellularLocation>
        <location evidence="1">Mitochondrion inner membrane</location>
    </subcellularLocation>
</comment>
<accession>A0AAW0M019</accession>
<dbReference type="GO" id="GO:0005743">
    <property type="term" value="C:mitochondrial inner membrane"/>
    <property type="evidence" value="ECO:0007669"/>
    <property type="project" value="UniProtKB-SubCell"/>
</dbReference>
<evidence type="ECO:0000256" key="7">
    <source>
        <dbReference type="ARBA" id="ARBA00023065"/>
    </source>
</evidence>
<evidence type="ECO:0000256" key="13">
    <source>
        <dbReference type="ARBA" id="ARBA00070654"/>
    </source>
</evidence>
<keyword evidence="7" id="KW-0406">Ion transport</keyword>
<organism evidence="15">
    <name type="scientific">Quercus suber</name>
    <name type="common">Cork oak</name>
    <dbReference type="NCBI Taxonomy" id="58331"/>
    <lineage>
        <taxon>Eukaryota</taxon>
        <taxon>Viridiplantae</taxon>
        <taxon>Streptophyta</taxon>
        <taxon>Embryophyta</taxon>
        <taxon>Tracheophyta</taxon>
        <taxon>Spermatophyta</taxon>
        <taxon>Magnoliopsida</taxon>
        <taxon>eudicotyledons</taxon>
        <taxon>Gunneridae</taxon>
        <taxon>Pentapetalae</taxon>
        <taxon>rosids</taxon>
        <taxon>fabids</taxon>
        <taxon>Fagales</taxon>
        <taxon>Fagaceae</taxon>
        <taxon>Quercus</taxon>
    </lineage>
</organism>
<evidence type="ECO:0000256" key="9">
    <source>
        <dbReference type="ARBA" id="ARBA00023136"/>
    </source>
</evidence>
<sequence>MASTSAAVPFWRSAGITYVAYSNVCANLLRNCLKEPHKSEVLTRGKVHFSRSKWTNGKPQKPTLRSDTPED</sequence>
<dbReference type="AlphaFoldDB" id="A0AAW0M019"/>
<proteinExistence type="inferred from homology"/>
<evidence type="ECO:0000256" key="2">
    <source>
        <dbReference type="ARBA" id="ARBA00009502"/>
    </source>
</evidence>
<evidence type="ECO:0000256" key="12">
    <source>
        <dbReference type="ARBA" id="ARBA00025364"/>
    </source>
</evidence>
<feature type="region of interest" description="Disordered" evidence="14">
    <location>
        <begin position="49"/>
        <end position="71"/>
    </location>
</feature>
<gene>
    <name evidence="15" type="ORF">CFP56_021011</name>
</gene>
<evidence type="ECO:0000256" key="3">
    <source>
        <dbReference type="ARBA" id="ARBA00011648"/>
    </source>
</evidence>
<protein>
    <recommendedName>
        <fullName evidence="13">ATP synthase subunit epsilon, mitochondrial</fullName>
    </recommendedName>
</protein>
<evidence type="ECO:0000256" key="11">
    <source>
        <dbReference type="ARBA" id="ARBA00023310"/>
    </source>
</evidence>
<dbReference type="SUPFAM" id="SSF48690">
    <property type="entry name" value="Epsilon subunit of mitochondrial F1F0-ATP synthase"/>
    <property type="match status" value="1"/>
</dbReference>
<evidence type="ECO:0000256" key="1">
    <source>
        <dbReference type="ARBA" id="ARBA00004273"/>
    </source>
</evidence>
<comment type="subunit">
    <text evidence="3">F-type ATPases have 2 components, CF(1) - the catalytic core - and CF(0) - the membrane proton channel. CF(1) has five subunits: alpha(3), beta(3), gamma(1), delta(1), epsilon(1). CF(0) has three main subunits: a, b and c.</text>
</comment>
<evidence type="ECO:0000256" key="14">
    <source>
        <dbReference type="SAM" id="MobiDB-lite"/>
    </source>
</evidence>
<keyword evidence="11" id="KW-0066">ATP synthesis</keyword>
<evidence type="ECO:0000256" key="10">
    <source>
        <dbReference type="ARBA" id="ARBA00023196"/>
    </source>
</evidence>
<comment type="similarity">
    <text evidence="2">Belongs to the eukaryotic ATPase epsilon family.</text>
</comment>
<reference evidence="15" key="3">
    <citation type="submission" date="2023-07" db="EMBL/GenBank/DDBJ databases">
        <title>An improved reference 1 genome and first organelle genomes of Quercus suber.</title>
        <authorList>
            <consortium name="Genosuber Consortium"/>
            <person name="Usie A."/>
            <person name="Serra O."/>
            <person name="Barros P."/>
        </authorList>
    </citation>
    <scope>NUCLEOTIDE SEQUENCE</scope>
    <source>
        <strain evidence="15">HL8</strain>
        <tissue evidence="15">Leaves</tissue>
    </source>
</reference>
<dbReference type="GO" id="GO:0042776">
    <property type="term" value="P:proton motive force-driven mitochondrial ATP synthesis"/>
    <property type="evidence" value="ECO:0007669"/>
    <property type="project" value="TreeGrafter"/>
</dbReference>
<dbReference type="GO" id="GO:0045259">
    <property type="term" value="C:proton-transporting ATP synthase complex"/>
    <property type="evidence" value="ECO:0007669"/>
    <property type="project" value="UniProtKB-KW"/>
</dbReference>
<dbReference type="CDD" id="cd12153">
    <property type="entry name" value="F1-ATPase_epsilon"/>
    <property type="match status" value="1"/>
</dbReference>
<evidence type="ECO:0000256" key="4">
    <source>
        <dbReference type="ARBA" id="ARBA00022448"/>
    </source>
</evidence>
<dbReference type="Pfam" id="PF04627">
    <property type="entry name" value="ATP-synt_Eps"/>
    <property type="match status" value="1"/>
</dbReference>
<reference evidence="15" key="2">
    <citation type="journal article" date="2018" name="Sci. Data">
        <title>The draft genome sequence of cork oak.</title>
        <authorList>
            <person name="Ramos A.M."/>
            <person name="Usie A."/>
            <person name="Barbosa P."/>
            <person name="Barros P.M."/>
            <person name="Capote T."/>
            <person name="Chaves I."/>
            <person name="Simoes F."/>
            <person name="Abreu I."/>
            <person name="Carrasquinho I."/>
            <person name="Faro C."/>
            <person name="Guimaraes J.B."/>
            <person name="Mendonca D."/>
            <person name="Nobrega F."/>
            <person name="Rodrigues L."/>
            <person name="Saibo N.J.M."/>
            <person name="Varela M.C."/>
            <person name="Egas C."/>
            <person name="Matos J."/>
            <person name="Miguel C.M."/>
            <person name="Oliveira M.M."/>
            <person name="Ricardo C.P."/>
            <person name="Goncalves S."/>
        </authorList>
    </citation>
    <scope>NUCLEOTIDE SEQUENCE [LARGE SCALE GENOMIC DNA]</scope>
    <source>
        <strain evidence="15">HL8</strain>
    </source>
</reference>
<evidence type="ECO:0000256" key="6">
    <source>
        <dbReference type="ARBA" id="ARBA00022792"/>
    </source>
</evidence>
<dbReference type="EMBL" id="PKMF04000032">
    <property type="protein sequence ID" value="KAK7856882.1"/>
    <property type="molecule type" value="Genomic_DNA"/>
</dbReference>
<dbReference type="GO" id="GO:0046933">
    <property type="term" value="F:proton-transporting ATP synthase activity, rotational mechanism"/>
    <property type="evidence" value="ECO:0007669"/>
    <property type="project" value="InterPro"/>
</dbReference>
<name>A0AAW0M019_QUESU</name>
<dbReference type="InterPro" id="IPR036742">
    <property type="entry name" value="ATP_synth_F1_esu_sf_mt"/>
</dbReference>
<comment type="caution">
    <text evidence="15">The sequence shown here is derived from an EMBL/GenBank/DDBJ whole genome shotgun (WGS) entry which is preliminary data.</text>
</comment>